<sequence>MDKEAHLHTKVANVKCQRVRKDESFVSLEDEAIEVEHLLAEPRDEHVSVDGVLSFGENLEKCLQIEDFSCAFGYGLTTNSGGLDSNTTHEGEEELQLEVLEGLLDEVDEVDDLDAANALANGCDDFLLDIEFAEKAVNLYSGPSEGNLSSETESPGLSGSSNGAIGISESSTATIPESECKNDALDKTVTCELHGGFRSTCGCQLPPEDSIRTTSLEFRKFDDLDNDEDPFVYDIVPTGRGKRSLEVSRIGALLTEKRLRKPTRRYIEEFSDKKSSYLKGREKDSAASAKDASLKVKARNELHNMRCGASTVHSEEKSLRGISQSLSKFRVRRGRPKKQAPISDPESDKELLSSESEDDCLTKKRSKKHDRRKHQRMWTLTEVMKLVDGISEYGVGRWTDIKRLLFSTTVYRTPIDLRDKWRNLLRASGAQKPTKKGVEQKQEHALRPLPNSLLRRVRELAKIHPYPRVRMSKKSSIGQVGPAMLPSGSKGAPPSLAGRSVRKKNCT</sequence>
<feature type="domain" description="Myb-like" evidence="4">
    <location>
        <begin position="370"/>
        <end position="425"/>
    </location>
</feature>
<feature type="region of interest" description="Disordered" evidence="3">
    <location>
        <begin position="325"/>
        <end position="374"/>
    </location>
</feature>
<dbReference type="SMART" id="SM00717">
    <property type="entry name" value="SANT"/>
    <property type="match status" value="1"/>
</dbReference>
<feature type="region of interest" description="Disordered" evidence="3">
    <location>
        <begin position="471"/>
        <end position="507"/>
    </location>
</feature>
<evidence type="ECO:0000256" key="1">
    <source>
        <dbReference type="ARBA" id="ARBA00004123"/>
    </source>
</evidence>
<dbReference type="AlphaFoldDB" id="A0A6A1WHD4"/>
<dbReference type="EMBL" id="RXIC02000020">
    <property type="protein sequence ID" value="KAB1223816.1"/>
    <property type="molecule type" value="Genomic_DNA"/>
</dbReference>
<keyword evidence="7" id="KW-1185">Reference proteome</keyword>
<dbReference type="PROSITE" id="PS51294">
    <property type="entry name" value="HTH_MYB"/>
    <property type="match status" value="1"/>
</dbReference>
<dbReference type="InterPro" id="IPR001005">
    <property type="entry name" value="SANT/Myb"/>
</dbReference>
<feature type="compositionally biased region" description="Basic residues" evidence="3">
    <location>
        <begin position="329"/>
        <end position="338"/>
    </location>
</feature>
<comment type="subcellular location">
    <subcellularLocation>
        <location evidence="1">Nucleus</location>
    </subcellularLocation>
</comment>
<feature type="region of interest" description="Disordered" evidence="3">
    <location>
        <begin position="144"/>
        <end position="168"/>
    </location>
</feature>
<reference evidence="6 7" key="1">
    <citation type="journal article" date="2019" name="Plant Biotechnol. J.">
        <title>The red bayberry genome and genetic basis of sex determination.</title>
        <authorList>
            <person name="Jia H.M."/>
            <person name="Jia H.J."/>
            <person name="Cai Q.L."/>
            <person name="Wang Y."/>
            <person name="Zhao H.B."/>
            <person name="Yang W.F."/>
            <person name="Wang G.Y."/>
            <person name="Li Y.H."/>
            <person name="Zhan D.L."/>
            <person name="Shen Y.T."/>
            <person name="Niu Q.F."/>
            <person name="Chang L."/>
            <person name="Qiu J."/>
            <person name="Zhao L."/>
            <person name="Xie H.B."/>
            <person name="Fu W.Y."/>
            <person name="Jin J."/>
            <person name="Li X.W."/>
            <person name="Jiao Y."/>
            <person name="Zhou C.C."/>
            <person name="Tu T."/>
            <person name="Chai C.Y."/>
            <person name="Gao J.L."/>
            <person name="Fan L.J."/>
            <person name="van de Weg E."/>
            <person name="Wang J.Y."/>
            <person name="Gao Z.S."/>
        </authorList>
    </citation>
    <scope>NUCLEOTIDE SEQUENCE [LARGE SCALE GENOMIC DNA]</scope>
    <source>
        <tissue evidence="6">Leaves</tissue>
    </source>
</reference>
<evidence type="ECO:0000259" key="4">
    <source>
        <dbReference type="PROSITE" id="PS50090"/>
    </source>
</evidence>
<evidence type="ECO:0000313" key="7">
    <source>
        <dbReference type="Proteomes" id="UP000516437"/>
    </source>
</evidence>
<feature type="compositionally biased region" description="Basic residues" evidence="3">
    <location>
        <begin position="363"/>
        <end position="374"/>
    </location>
</feature>
<dbReference type="Pfam" id="PF00249">
    <property type="entry name" value="Myb_DNA-binding"/>
    <property type="match status" value="1"/>
</dbReference>
<accession>A0A6A1WHD4</accession>
<dbReference type="PANTHER" id="PTHR47122:SF5">
    <property type="entry name" value="TRF-LIKE 8"/>
    <property type="match status" value="1"/>
</dbReference>
<evidence type="ECO:0000256" key="2">
    <source>
        <dbReference type="ARBA" id="ARBA00023242"/>
    </source>
</evidence>
<keyword evidence="2" id="KW-0539">Nucleus</keyword>
<dbReference type="GO" id="GO:0005634">
    <property type="term" value="C:nucleus"/>
    <property type="evidence" value="ECO:0007669"/>
    <property type="project" value="UniProtKB-SubCell"/>
</dbReference>
<protein>
    <submittedName>
        <fullName evidence="6">Telomere repeat-binding protein 4</fullName>
    </submittedName>
</protein>
<organism evidence="6 7">
    <name type="scientific">Morella rubra</name>
    <name type="common">Chinese bayberry</name>
    <dbReference type="NCBI Taxonomy" id="262757"/>
    <lineage>
        <taxon>Eukaryota</taxon>
        <taxon>Viridiplantae</taxon>
        <taxon>Streptophyta</taxon>
        <taxon>Embryophyta</taxon>
        <taxon>Tracheophyta</taxon>
        <taxon>Spermatophyta</taxon>
        <taxon>Magnoliopsida</taxon>
        <taxon>eudicotyledons</taxon>
        <taxon>Gunneridae</taxon>
        <taxon>Pentapetalae</taxon>
        <taxon>rosids</taxon>
        <taxon>fabids</taxon>
        <taxon>Fagales</taxon>
        <taxon>Myricaceae</taxon>
        <taxon>Morella</taxon>
    </lineage>
</organism>
<proteinExistence type="predicted"/>
<dbReference type="PROSITE" id="PS50090">
    <property type="entry name" value="MYB_LIKE"/>
    <property type="match status" value="1"/>
</dbReference>
<dbReference type="CDD" id="cd11660">
    <property type="entry name" value="SANT_TRF"/>
    <property type="match status" value="1"/>
</dbReference>
<name>A0A6A1WHD4_9ROSI</name>
<evidence type="ECO:0000256" key="3">
    <source>
        <dbReference type="SAM" id="MobiDB-lite"/>
    </source>
</evidence>
<dbReference type="OrthoDB" id="608866at2759"/>
<dbReference type="InterPro" id="IPR009057">
    <property type="entry name" value="Homeodomain-like_sf"/>
</dbReference>
<dbReference type="PANTHER" id="PTHR47122">
    <property type="entry name" value="MYB-LIKE DNA-BINDING DOMAIN CONTAINING PROTEIN, EXPRESSED"/>
    <property type="match status" value="1"/>
</dbReference>
<dbReference type="SUPFAM" id="SSF46689">
    <property type="entry name" value="Homeodomain-like"/>
    <property type="match status" value="1"/>
</dbReference>
<dbReference type="Gene3D" id="1.10.246.220">
    <property type="match status" value="1"/>
</dbReference>
<dbReference type="InterPro" id="IPR017930">
    <property type="entry name" value="Myb_dom"/>
</dbReference>
<dbReference type="Proteomes" id="UP000516437">
    <property type="component" value="Chromosome 2"/>
</dbReference>
<comment type="caution">
    <text evidence="6">The sequence shown here is derived from an EMBL/GenBank/DDBJ whole genome shotgun (WGS) entry which is preliminary data.</text>
</comment>
<gene>
    <name evidence="6" type="ORF">CJ030_MR2G012875</name>
</gene>
<feature type="domain" description="HTH myb-type" evidence="5">
    <location>
        <begin position="370"/>
        <end position="429"/>
    </location>
</feature>
<evidence type="ECO:0000259" key="5">
    <source>
        <dbReference type="PROSITE" id="PS51294"/>
    </source>
</evidence>
<evidence type="ECO:0000313" key="6">
    <source>
        <dbReference type="EMBL" id="KAB1223816.1"/>
    </source>
</evidence>